<protein>
    <submittedName>
        <fullName evidence="4">Pirin family protein</fullName>
    </submittedName>
</protein>
<comment type="caution">
    <text evidence="4">The sequence shown here is derived from an EMBL/GenBank/DDBJ whole genome shotgun (WGS) entry which is preliminary data.</text>
</comment>
<feature type="domain" description="Pirin N-terminal" evidence="3">
    <location>
        <begin position="23"/>
        <end position="130"/>
    </location>
</feature>
<dbReference type="PANTHER" id="PTHR43212">
    <property type="entry name" value="QUERCETIN 2,3-DIOXYGENASE"/>
    <property type="match status" value="1"/>
</dbReference>
<dbReference type="InterPro" id="IPR014710">
    <property type="entry name" value="RmlC-like_jellyroll"/>
</dbReference>
<evidence type="ECO:0000256" key="2">
    <source>
        <dbReference type="RuleBase" id="RU003457"/>
    </source>
</evidence>
<dbReference type="InterPro" id="IPR003829">
    <property type="entry name" value="Pirin_N_dom"/>
</dbReference>
<dbReference type="Proteomes" id="UP000655868">
    <property type="component" value="Unassembled WGS sequence"/>
</dbReference>
<dbReference type="InterPro" id="IPR011051">
    <property type="entry name" value="RmlC_Cupin_sf"/>
</dbReference>
<dbReference type="PANTHER" id="PTHR43212:SF3">
    <property type="entry name" value="QUERCETIN 2,3-DIOXYGENASE"/>
    <property type="match status" value="1"/>
</dbReference>
<evidence type="ECO:0000256" key="1">
    <source>
        <dbReference type="ARBA" id="ARBA00008416"/>
    </source>
</evidence>
<dbReference type="Pfam" id="PF02678">
    <property type="entry name" value="Pirin"/>
    <property type="match status" value="1"/>
</dbReference>
<dbReference type="SUPFAM" id="SSF51182">
    <property type="entry name" value="RmlC-like cupins"/>
    <property type="match status" value="1"/>
</dbReference>
<reference evidence="4" key="1">
    <citation type="submission" date="2020-12" db="EMBL/GenBank/DDBJ databases">
        <title>Antrihabitans popcorni sp. nov. and Antrihabitans auranticaus sp. nov., isolated from a larva cave.</title>
        <authorList>
            <person name="Lee S.D."/>
            <person name="Kim I.S."/>
        </authorList>
    </citation>
    <scope>NUCLEOTIDE SEQUENCE</scope>
    <source>
        <strain evidence="4">YC3-6</strain>
    </source>
</reference>
<evidence type="ECO:0000313" key="4">
    <source>
        <dbReference type="EMBL" id="MBJ8337860.1"/>
    </source>
</evidence>
<organism evidence="4 5">
    <name type="scientific">Antrihabitans stalagmiti</name>
    <dbReference type="NCBI Taxonomy" id="2799499"/>
    <lineage>
        <taxon>Bacteria</taxon>
        <taxon>Bacillati</taxon>
        <taxon>Actinomycetota</taxon>
        <taxon>Actinomycetes</taxon>
        <taxon>Mycobacteriales</taxon>
        <taxon>Nocardiaceae</taxon>
        <taxon>Antrihabitans</taxon>
    </lineage>
</organism>
<dbReference type="EMBL" id="JAEMNV010000001">
    <property type="protein sequence ID" value="MBJ8337860.1"/>
    <property type="molecule type" value="Genomic_DNA"/>
</dbReference>
<keyword evidence="5" id="KW-1185">Reference proteome</keyword>
<proteinExistence type="inferred from homology"/>
<dbReference type="InterPro" id="IPR012093">
    <property type="entry name" value="Pirin"/>
</dbReference>
<dbReference type="AlphaFoldDB" id="A0A934U0U2"/>
<dbReference type="RefSeq" id="WP_199701830.1">
    <property type="nucleotide sequence ID" value="NZ_JAEMNV010000001.1"/>
</dbReference>
<sequence length="251" mass="26748">MGSEPTASNAMLVPSASRGHWWNEWLDSKQSFPATGNFDLAANAHGLLLIHNDDTVDAGEGFDTHQHRDMEIITWVLEGTVVHQDSMGNSGMIHPGLAQRMSAGTGLLHSERNGATRSERTPLRVVQMWVPPSEAGGAPSYEELDVTADLTNSTMFTLASGMAAHRDTSAIRIGNRDAALHVARLGPGQSVQIPDAPFGHVYLADGAATFEDVGDINAGDAVRLTATGGHRVTATEPSELLIWEMHSAAAH</sequence>
<dbReference type="Gene3D" id="2.60.120.10">
    <property type="entry name" value="Jelly Rolls"/>
    <property type="match status" value="2"/>
</dbReference>
<evidence type="ECO:0000259" key="3">
    <source>
        <dbReference type="Pfam" id="PF02678"/>
    </source>
</evidence>
<accession>A0A934U0U2</accession>
<evidence type="ECO:0000313" key="5">
    <source>
        <dbReference type="Proteomes" id="UP000655868"/>
    </source>
</evidence>
<gene>
    <name evidence="4" type="ORF">JGU71_03080</name>
</gene>
<comment type="similarity">
    <text evidence="1 2">Belongs to the pirin family.</text>
</comment>
<name>A0A934U0U2_9NOCA</name>